<dbReference type="HOGENOM" id="CLU_093224_0_1_1"/>
<dbReference type="Gene3D" id="2.60.120.10">
    <property type="entry name" value="Jelly Rolls"/>
    <property type="match status" value="1"/>
</dbReference>
<evidence type="ECO:0000256" key="1">
    <source>
        <dbReference type="SAM" id="MobiDB-lite"/>
    </source>
</evidence>
<evidence type="ECO:0000313" key="3">
    <source>
        <dbReference type="EMBL" id="KIX08472.1"/>
    </source>
</evidence>
<dbReference type="InterPro" id="IPR025979">
    <property type="entry name" value="ChrR-like_cupin_dom"/>
</dbReference>
<dbReference type="CDD" id="cd20302">
    <property type="entry name" value="cupin_DAD"/>
    <property type="match status" value="1"/>
</dbReference>
<name>A0A0D2G1V5_9EURO</name>
<gene>
    <name evidence="3" type="ORF">Z518_03128</name>
</gene>
<dbReference type="SUPFAM" id="SSF51182">
    <property type="entry name" value="RmlC-like cupins"/>
    <property type="match status" value="1"/>
</dbReference>
<feature type="domain" description="ChrR-like cupin" evidence="2">
    <location>
        <begin position="55"/>
        <end position="151"/>
    </location>
</feature>
<sequence length="190" mass="21853">MASLVEAASVPEPVNGHGENTASETGSDKVRANELKELRIAETLGAEDVYIDAETDTLWYHWVGSMWVKPFRFDNRSGTYVIALKTGPRAELGKHRHRGEVKAYTVKGSWGYYEYGWKAQPGDYITETPGTIHTLWMSEESEILFTVMGSIEFFNDDNTLREIMDGFSFWRMYIEHCEKHGLEPNEKLWY</sequence>
<accession>A0A0D2G1V5</accession>
<dbReference type="OrthoDB" id="4525710at2759"/>
<evidence type="ECO:0000259" key="2">
    <source>
        <dbReference type="Pfam" id="PF12973"/>
    </source>
</evidence>
<evidence type="ECO:0000313" key="4">
    <source>
        <dbReference type="Proteomes" id="UP000053617"/>
    </source>
</evidence>
<dbReference type="InterPro" id="IPR014710">
    <property type="entry name" value="RmlC-like_jellyroll"/>
</dbReference>
<dbReference type="RefSeq" id="XP_013275608.1">
    <property type="nucleotide sequence ID" value="XM_013420154.1"/>
</dbReference>
<organism evidence="3 4">
    <name type="scientific">Rhinocladiella mackenziei CBS 650.93</name>
    <dbReference type="NCBI Taxonomy" id="1442369"/>
    <lineage>
        <taxon>Eukaryota</taxon>
        <taxon>Fungi</taxon>
        <taxon>Dikarya</taxon>
        <taxon>Ascomycota</taxon>
        <taxon>Pezizomycotina</taxon>
        <taxon>Eurotiomycetes</taxon>
        <taxon>Chaetothyriomycetidae</taxon>
        <taxon>Chaetothyriales</taxon>
        <taxon>Herpotrichiellaceae</taxon>
        <taxon>Rhinocladiella</taxon>
    </lineage>
</organism>
<dbReference type="VEuPathDB" id="FungiDB:Z518_03128"/>
<feature type="region of interest" description="Disordered" evidence="1">
    <location>
        <begin position="7"/>
        <end position="30"/>
    </location>
</feature>
<dbReference type="Pfam" id="PF12973">
    <property type="entry name" value="Cupin_7"/>
    <property type="match status" value="1"/>
</dbReference>
<dbReference type="Proteomes" id="UP000053617">
    <property type="component" value="Unassembled WGS sequence"/>
</dbReference>
<reference evidence="3 4" key="1">
    <citation type="submission" date="2015-01" db="EMBL/GenBank/DDBJ databases">
        <title>The Genome Sequence of Rhinocladiella mackenzie CBS 650.93.</title>
        <authorList>
            <consortium name="The Broad Institute Genomics Platform"/>
            <person name="Cuomo C."/>
            <person name="de Hoog S."/>
            <person name="Gorbushina A."/>
            <person name="Stielow B."/>
            <person name="Teixiera M."/>
            <person name="Abouelleil A."/>
            <person name="Chapman S.B."/>
            <person name="Priest M."/>
            <person name="Young S.K."/>
            <person name="Wortman J."/>
            <person name="Nusbaum C."/>
            <person name="Birren B."/>
        </authorList>
    </citation>
    <scope>NUCLEOTIDE SEQUENCE [LARGE SCALE GENOMIC DNA]</scope>
    <source>
        <strain evidence="3 4">CBS 650.93</strain>
    </source>
</reference>
<dbReference type="AlphaFoldDB" id="A0A0D2G1V5"/>
<dbReference type="GeneID" id="25291199"/>
<keyword evidence="4" id="KW-1185">Reference proteome</keyword>
<dbReference type="EMBL" id="KN847476">
    <property type="protein sequence ID" value="KIX08472.1"/>
    <property type="molecule type" value="Genomic_DNA"/>
</dbReference>
<dbReference type="InterPro" id="IPR011051">
    <property type="entry name" value="RmlC_Cupin_sf"/>
</dbReference>
<protein>
    <recommendedName>
        <fullName evidence="2">ChrR-like cupin domain-containing protein</fullName>
    </recommendedName>
</protein>
<proteinExistence type="predicted"/>